<comment type="similarity">
    <text evidence="2">Belongs to the ABC-2 integral membrane protein family.</text>
</comment>
<keyword evidence="4" id="KW-1003">Cell membrane</keyword>
<feature type="transmembrane region" description="Helical" evidence="8">
    <location>
        <begin position="286"/>
        <end position="305"/>
    </location>
</feature>
<feature type="domain" description="ABC transmembrane type-2" evidence="9">
    <location>
        <begin position="132"/>
        <end position="368"/>
    </location>
</feature>
<feature type="transmembrane region" description="Helical" evidence="8">
    <location>
        <begin position="219"/>
        <end position="243"/>
    </location>
</feature>
<dbReference type="Proteomes" id="UP000242469">
    <property type="component" value="Unassembled WGS sequence"/>
</dbReference>
<feature type="transmembrane region" description="Helical" evidence="8">
    <location>
        <begin position="22"/>
        <end position="39"/>
    </location>
</feature>
<dbReference type="GO" id="GO:0005886">
    <property type="term" value="C:plasma membrane"/>
    <property type="evidence" value="ECO:0007669"/>
    <property type="project" value="UniProtKB-SubCell"/>
</dbReference>
<gene>
    <name evidence="10" type="ORF">SAMN02745729_104135</name>
</gene>
<dbReference type="RefSeq" id="WP_091824899.1">
    <property type="nucleotide sequence ID" value="NZ_FNRJ01000004.1"/>
</dbReference>
<dbReference type="GO" id="GO:0140359">
    <property type="term" value="F:ABC-type transporter activity"/>
    <property type="evidence" value="ECO:0007669"/>
    <property type="project" value="InterPro"/>
</dbReference>
<dbReference type="STRING" id="1122198.SAMN02745729_104135"/>
<dbReference type="AlphaFoldDB" id="A0A1H4C0C6"/>
<keyword evidence="7 8" id="KW-0472">Membrane</keyword>
<evidence type="ECO:0000313" key="11">
    <source>
        <dbReference type="Proteomes" id="UP000242469"/>
    </source>
</evidence>
<dbReference type="PROSITE" id="PS51012">
    <property type="entry name" value="ABC_TM2"/>
    <property type="match status" value="1"/>
</dbReference>
<proteinExistence type="inferred from homology"/>
<feature type="transmembrane region" description="Helical" evidence="8">
    <location>
        <begin position="181"/>
        <end position="199"/>
    </location>
</feature>
<comment type="subcellular location">
    <subcellularLocation>
        <location evidence="1">Cell membrane</location>
        <topology evidence="1">Multi-pass membrane protein</topology>
    </subcellularLocation>
</comment>
<dbReference type="PANTHER" id="PTHR30294">
    <property type="entry name" value="MEMBRANE COMPONENT OF ABC TRANSPORTER YHHJ-RELATED"/>
    <property type="match status" value="1"/>
</dbReference>
<feature type="transmembrane region" description="Helical" evidence="8">
    <location>
        <begin position="255"/>
        <end position="280"/>
    </location>
</feature>
<evidence type="ECO:0000256" key="8">
    <source>
        <dbReference type="SAM" id="Phobius"/>
    </source>
</evidence>
<dbReference type="InterPro" id="IPR013525">
    <property type="entry name" value="ABC2_TM"/>
</dbReference>
<sequence>MKVSNIAQLGIKELRSLWHDRVLLLLIIWAFSGGIYAMAKSSSVAVHNAPIAIVDQDRSPLSTRLQTLFTPPWFKAPDLLEEQQVDLALDRGNYTFVLFIPHRFEADLRAGQQPELQLIIDATRMTQAFLGSRYIQQIVQQELLQTLNDRPDNSELPIRLETRVWFNPNLESSWFGSVMEIINNITLLSIILTGAALIREREHGTLEHLMVMPLTPAEIMLAKLTANACVVLLAASLSLYLVVQWALGVPVSGSIPLFLAGAAIHLFAAGSIGIFLGTLARSMPQFGLLLILTILPLQLLSGGITPRESMPETVQQLMLLAPTTHFVSFAQAILYRGAGLAVVWPSFLATAGIGLVFFLLTLGLFRRSLAREH</sequence>
<feature type="transmembrane region" description="Helical" evidence="8">
    <location>
        <begin position="341"/>
        <end position="365"/>
    </location>
</feature>
<dbReference type="InterPro" id="IPR051449">
    <property type="entry name" value="ABC-2_transporter_component"/>
</dbReference>
<dbReference type="OrthoDB" id="9808686at2"/>
<evidence type="ECO:0000256" key="5">
    <source>
        <dbReference type="ARBA" id="ARBA00022692"/>
    </source>
</evidence>
<evidence type="ECO:0000256" key="2">
    <source>
        <dbReference type="ARBA" id="ARBA00007783"/>
    </source>
</evidence>
<evidence type="ECO:0000256" key="3">
    <source>
        <dbReference type="ARBA" id="ARBA00022448"/>
    </source>
</evidence>
<protein>
    <submittedName>
        <fullName evidence="10">ABC-2 type transport system permease protein</fullName>
    </submittedName>
</protein>
<evidence type="ECO:0000256" key="1">
    <source>
        <dbReference type="ARBA" id="ARBA00004651"/>
    </source>
</evidence>
<evidence type="ECO:0000259" key="9">
    <source>
        <dbReference type="PROSITE" id="PS51012"/>
    </source>
</evidence>
<dbReference type="InterPro" id="IPR047817">
    <property type="entry name" value="ABC2_TM_bact-type"/>
</dbReference>
<keyword evidence="3" id="KW-0813">Transport</keyword>
<keyword evidence="6 8" id="KW-1133">Transmembrane helix</keyword>
<dbReference type="Pfam" id="PF12698">
    <property type="entry name" value="ABC2_membrane_3"/>
    <property type="match status" value="1"/>
</dbReference>
<evidence type="ECO:0000256" key="4">
    <source>
        <dbReference type="ARBA" id="ARBA00022475"/>
    </source>
</evidence>
<reference evidence="11" key="1">
    <citation type="submission" date="2016-10" db="EMBL/GenBank/DDBJ databases">
        <authorList>
            <person name="Varghese N."/>
            <person name="Submissions S."/>
        </authorList>
    </citation>
    <scope>NUCLEOTIDE SEQUENCE [LARGE SCALE GENOMIC DNA]</scope>
    <source>
        <strain evidence="11">DSM 11526</strain>
    </source>
</reference>
<keyword evidence="5 8" id="KW-0812">Transmembrane</keyword>
<evidence type="ECO:0000256" key="6">
    <source>
        <dbReference type="ARBA" id="ARBA00022989"/>
    </source>
</evidence>
<accession>A0A1H4C0C6</accession>
<evidence type="ECO:0000313" key="10">
    <source>
        <dbReference type="EMBL" id="SEA53826.1"/>
    </source>
</evidence>
<dbReference type="EMBL" id="FNRJ01000004">
    <property type="protein sequence ID" value="SEA53826.1"/>
    <property type="molecule type" value="Genomic_DNA"/>
</dbReference>
<dbReference type="PANTHER" id="PTHR30294:SF47">
    <property type="entry name" value="INNER MEMBRANE TRANSPORT PERMEASE YHHJ"/>
    <property type="match status" value="1"/>
</dbReference>
<dbReference type="Gene3D" id="3.40.1710.10">
    <property type="entry name" value="abc type-2 transporter like domain"/>
    <property type="match status" value="1"/>
</dbReference>
<evidence type="ECO:0000256" key="7">
    <source>
        <dbReference type="ARBA" id="ARBA00023136"/>
    </source>
</evidence>
<organism evidence="10 11">
    <name type="scientific">Marinobacterium iners DSM 11526</name>
    <dbReference type="NCBI Taxonomy" id="1122198"/>
    <lineage>
        <taxon>Bacteria</taxon>
        <taxon>Pseudomonadati</taxon>
        <taxon>Pseudomonadota</taxon>
        <taxon>Gammaproteobacteria</taxon>
        <taxon>Oceanospirillales</taxon>
        <taxon>Oceanospirillaceae</taxon>
        <taxon>Marinobacterium</taxon>
    </lineage>
</organism>
<name>A0A1H4C0C6_9GAMM</name>
<keyword evidence="11" id="KW-1185">Reference proteome</keyword>